<proteinExistence type="predicted"/>
<dbReference type="EMBL" id="JBHTHM010000271">
    <property type="protein sequence ID" value="MFD0783947.1"/>
    <property type="molecule type" value="Genomic_DNA"/>
</dbReference>
<name>A0ABW2ZZD5_9ACTN</name>
<accession>A0ABW2ZZD5</accession>
<feature type="non-terminal residue" evidence="1">
    <location>
        <position position="67"/>
    </location>
</feature>
<dbReference type="Proteomes" id="UP001597053">
    <property type="component" value="Unassembled WGS sequence"/>
</dbReference>
<gene>
    <name evidence="1" type="ORF">ACFQZ8_08470</name>
</gene>
<sequence>MIGLGVRAANRALEILDLPNPREPEPGELVLEVVAAGIGPWDALLHTGGWDVGLVPPAALGVEGVGR</sequence>
<dbReference type="SUPFAM" id="SSF50129">
    <property type="entry name" value="GroES-like"/>
    <property type="match status" value="1"/>
</dbReference>
<organism evidence="1 2">
    <name type="scientific">Micromonospora azadirachtae</name>
    <dbReference type="NCBI Taxonomy" id="1970735"/>
    <lineage>
        <taxon>Bacteria</taxon>
        <taxon>Bacillati</taxon>
        <taxon>Actinomycetota</taxon>
        <taxon>Actinomycetes</taxon>
        <taxon>Micromonosporales</taxon>
        <taxon>Micromonosporaceae</taxon>
        <taxon>Micromonospora</taxon>
    </lineage>
</organism>
<protein>
    <submittedName>
        <fullName evidence="1">Uncharacterized protein</fullName>
    </submittedName>
</protein>
<evidence type="ECO:0000313" key="2">
    <source>
        <dbReference type="Proteomes" id="UP001597053"/>
    </source>
</evidence>
<dbReference type="Gene3D" id="3.90.180.10">
    <property type="entry name" value="Medium-chain alcohol dehydrogenases, catalytic domain"/>
    <property type="match status" value="1"/>
</dbReference>
<comment type="caution">
    <text evidence="1">The sequence shown here is derived from an EMBL/GenBank/DDBJ whole genome shotgun (WGS) entry which is preliminary data.</text>
</comment>
<keyword evidence="2" id="KW-1185">Reference proteome</keyword>
<evidence type="ECO:0000313" key="1">
    <source>
        <dbReference type="EMBL" id="MFD0783947.1"/>
    </source>
</evidence>
<reference evidence="2" key="1">
    <citation type="journal article" date="2019" name="Int. J. Syst. Evol. Microbiol.">
        <title>The Global Catalogue of Microorganisms (GCM) 10K type strain sequencing project: providing services to taxonomists for standard genome sequencing and annotation.</title>
        <authorList>
            <consortium name="The Broad Institute Genomics Platform"/>
            <consortium name="The Broad Institute Genome Sequencing Center for Infectious Disease"/>
            <person name="Wu L."/>
            <person name="Ma J."/>
        </authorList>
    </citation>
    <scope>NUCLEOTIDE SEQUENCE [LARGE SCALE GENOMIC DNA]</scope>
    <source>
        <strain evidence="2">JCM 32148</strain>
    </source>
</reference>
<dbReference type="InterPro" id="IPR011032">
    <property type="entry name" value="GroES-like_sf"/>
</dbReference>